<proteinExistence type="predicted"/>
<dbReference type="EMBL" id="JAUJYO010000002">
    <property type="protein sequence ID" value="KAK1323255.1"/>
    <property type="molecule type" value="Genomic_DNA"/>
</dbReference>
<reference evidence="1" key="2">
    <citation type="submission" date="2023-06" db="EMBL/GenBank/DDBJ databases">
        <authorList>
            <person name="Ma L."/>
            <person name="Liu K.-W."/>
            <person name="Li Z."/>
            <person name="Hsiao Y.-Y."/>
            <person name="Qi Y."/>
            <person name="Fu T."/>
            <person name="Tang G."/>
            <person name="Zhang D."/>
            <person name="Sun W.-H."/>
            <person name="Liu D.-K."/>
            <person name="Li Y."/>
            <person name="Chen G.-Z."/>
            <person name="Liu X.-D."/>
            <person name="Liao X.-Y."/>
            <person name="Jiang Y.-T."/>
            <person name="Yu X."/>
            <person name="Hao Y."/>
            <person name="Huang J."/>
            <person name="Zhao X.-W."/>
            <person name="Ke S."/>
            <person name="Chen Y.-Y."/>
            <person name="Wu W.-L."/>
            <person name="Hsu J.-L."/>
            <person name="Lin Y.-F."/>
            <person name="Huang M.-D."/>
            <person name="Li C.-Y."/>
            <person name="Huang L."/>
            <person name="Wang Z.-W."/>
            <person name="Zhao X."/>
            <person name="Zhong W.-Y."/>
            <person name="Peng D.-H."/>
            <person name="Ahmad S."/>
            <person name="Lan S."/>
            <person name="Zhang J.-S."/>
            <person name="Tsai W.-C."/>
            <person name="Van De Peer Y."/>
            <person name="Liu Z.-J."/>
        </authorList>
    </citation>
    <scope>NUCLEOTIDE SEQUENCE</scope>
    <source>
        <strain evidence="1">CP</strain>
        <tissue evidence="1">Leaves</tissue>
    </source>
</reference>
<sequence>MSLAEESIRLLAKVQWQIQPPVTEAYCESDSQSQVVVPTETSQWVFLITDGSVDMRTRAAGAGFVVVHQNDNRIIGAAYFGWFYGPLPFGLKLLPSLRVYNFCDPRGPGPPQLQAFWEQWHKNSSSGERLHMFKVPREGVEAPEALARHARGAQEVKITENLQDLTIRSIVQQNFMSIKACIAWVNRIHLDNNSLGV</sequence>
<protein>
    <submittedName>
        <fullName evidence="1">Uncharacterized protein</fullName>
    </submittedName>
</protein>
<evidence type="ECO:0000313" key="2">
    <source>
        <dbReference type="Proteomes" id="UP001180020"/>
    </source>
</evidence>
<dbReference type="Proteomes" id="UP001180020">
    <property type="component" value="Unassembled WGS sequence"/>
</dbReference>
<organism evidence="1 2">
    <name type="scientific">Acorus calamus</name>
    <name type="common">Sweet flag</name>
    <dbReference type="NCBI Taxonomy" id="4465"/>
    <lineage>
        <taxon>Eukaryota</taxon>
        <taxon>Viridiplantae</taxon>
        <taxon>Streptophyta</taxon>
        <taxon>Embryophyta</taxon>
        <taxon>Tracheophyta</taxon>
        <taxon>Spermatophyta</taxon>
        <taxon>Magnoliopsida</taxon>
        <taxon>Liliopsida</taxon>
        <taxon>Acoraceae</taxon>
        <taxon>Acorus</taxon>
    </lineage>
</organism>
<name>A0AAV9FB82_ACOCL</name>
<dbReference type="AlphaFoldDB" id="A0AAV9FB82"/>
<keyword evidence="2" id="KW-1185">Reference proteome</keyword>
<reference evidence="1" key="1">
    <citation type="journal article" date="2023" name="Nat. Commun.">
        <title>Diploid and tetraploid genomes of Acorus and the evolution of monocots.</title>
        <authorList>
            <person name="Ma L."/>
            <person name="Liu K.W."/>
            <person name="Li Z."/>
            <person name="Hsiao Y.Y."/>
            <person name="Qi Y."/>
            <person name="Fu T."/>
            <person name="Tang G.D."/>
            <person name="Zhang D."/>
            <person name="Sun W.H."/>
            <person name="Liu D.K."/>
            <person name="Li Y."/>
            <person name="Chen G.Z."/>
            <person name="Liu X.D."/>
            <person name="Liao X.Y."/>
            <person name="Jiang Y.T."/>
            <person name="Yu X."/>
            <person name="Hao Y."/>
            <person name="Huang J."/>
            <person name="Zhao X.W."/>
            <person name="Ke S."/>
            <person name="Chen Y.Y."/>
            <person name="Wu W.L."/>
            <person name="Hsu J.L."/>
            <person name="Lin Y.F."/>
            <person name="Huang M.D."/>
            <person name="Li C.Y."/>
            <person name="Huang L."/>
            <person name="Wang Z.W."/>
            <person name="Zhao X."/>
            <person name="Zhong W.Y."/>
            <person name="Peng D.H."/>
            <person name="Ahmad S."/>
            <person name="Lan S."/>
            <person name="Zhang J.S."/>
            <person name="Tsai W.C."/>
            <person name="Van de Peer Y."/>
            <person name="Liu Z.J."/>
        </authorList>
    </citation>
    <scope>NUCLEOTIDE SEQUENCE</scope>
    <source>
        <strain evidence="1">CP</strain>
    </source>
</reference>
<comment type="caution">
    <text evidence="1">The sequence shown here is derived from an EMBL/GenBank/DDBJ whole genome shotgun (WGS) entry which is preliminary data.</text>
</comment>
<accession>A0AAV9FB82</accession>
<evidence type="ECO:0000313" key="1">
    <source>
        <dbReference type="EMBL" id="KAK1323255.1"/>
    </source>
</evidence>
<gene>
    <name evidence="1" type="ORF">QJS10_CPA02g00152</name>
</gene>